<dbReference type="FunFam" id="1.10.10.10:FF:000027">
    <property type="entry name" value="Heat shock transcription factor 1"/>
    <property type="match status" value="1"/>
</dbReference>
<feature type="region of interest" description="Disordered" evidence="8">
    <location>
        <begin position="290"/>
        <end position="320"/>
    </location>
</feature>
<name>A0AAN5D013_9BILA</name>
<feature type="compositionally biased region" description="Low complexity" evidence="8">
    <location>
        <begin position="310"/>
        <end position="320"/>
    </location>
</feature>
<dbReference type="SUPFAM" id="SSF46785">
    <property type="entry name" value="Winged helix' DNA-binding domain"/>
    <property type="match status" value="1"/>
</dbReference>
<dbReference type="PANTHER" id="PTHR10015:SF427">
    <property type="entry name" value="HEAT SHOCK FACTOR PROTEIN"/>
    <property type="match status" value="1"/>
</dbReference>
<reference evidence="11" key="1">
    <citation type="submission" date="2022-10" db="EMBL/GenBank/DDBJ databases">
        <title>Genome assembly of Pristionchus species.</title>
        <authorList>
            <person name="Yoshida K."/>
            <person name="Sommer R.J."/>
        </authorList>
    </citation>
    <scope>NUCLEOTIDE SEQUENCE [LARGE SCALE GENOMIC DNA]</scope>
    <source>
        <strain evidence="11">RS5460</strain>
    </source>
</reference>
<evidence type="ECO:0000256" key="1">
    <source>
        <dbReference type="ARBA" id="ARBA00004123"/>
    </source>
</evidence>
<proteinExistence type="inferred from homology"/>
<dbReference type="AlphaFoldDB" id="A0AAN5D013"/>
<dbReference type="EMBL" id="BTRK01000005">
    <property type="protein sequence ID" value="GMR53627.1"/>
    <property type="molecule type" value="Genomic_DNA"/>
</dbReference>
<comment type="caution">
    <text evidence="10">The sequence shown here is derived from an EMBL/GenBank/DDBJ whole genome shotgun (WGS) entry which is preliminary data.</text>
</comment>
<evidence type="ECO:0000256" key="5">
    <source>
        <dbReference type="ARBA" id="ARBA00023163"/>
    </source>
</evidence>
<evidence type="ECO:0000313" key="11">
    <source>
        <dbReference type="Proteomes" id="UP001328107"/>
    </source>
</evidence>
<comment type="similarity">
    <text evidence="2 7">Belongs to the HSF family.</text>
</comment>
<evidence type="ECO:0000256" key="4">
    <source>
        <dbReference type="ARBA" id="ARBA00023125"/>
    </source>
</evidence>
<dbReference type="Proteomes" id="UP001328107">
    <property type="component" value="Unassembled WGS sequence"/>
</dbReference>
<keyword evidence="11" id="KW-1185">Reference proteome</keyword>
<evidence type="ECO:0000256" key="3">
    <source>
        <dbReference type="ARBA" id="ARBA00023015"/>
    </source>
</evidence>
<dbReference type="InterPro" id="IPR000232">
    <property type="entry name" value="HSF_DNA-bd"/>
</dbReference>
<dbReference type="InterPro" id="IPR036388">
    <property type="entry name" value="WH-like_DNA-bd_sf"/>
</dbReference>
<accession>A0AAN5D013</accession>
<feature type="domain" description="HSF-type DNA-binding" evidence="9">
    <location>
        <begin position="37"/>
        <end position="143"/>
    </location>
</feature>
<evidence type="ECO:0000256" key="7">
    <source>
        <dbReference type="RuleBase" id="RU004020"/>
    </source>
</evidence>
<evidence type="ECO:0000313" key="10">
    <source>
        <dbReference type="EMBL" id="GMR53627.1"/>
    </source>
</evidence>
<dbReference type="GO" id="GO:0005634">
    <property type="term" value="C:nucleus"/>
    <property type="evidence" value="ECO:0007669"/>
    <property type="project" value="UniProtKB-SubCell"/>
</dbReference>
<gene>
    <name evidence="10" type="ORF">PMAYCL1PPCAC_23822</name>
</gene>
<evidence type="ECO:0000256" key="6">
    <source>
        <dbReference type="ARBA" id="ARBA00023242"/>
    </source>
</evidence>
<keyword evidence="6" id="KW-0539">Nucleus</keyword>
<dbReference type="GO" id="GO:0043565">
    <property type="term" value="F:sequence-specific DNA binding"/>
    <property type="evidence" value="ECO:0007669"/>
    <property type="project" value="InterPro"/>
</dbReference>
<organism evidence="10 11">
    <name type="scientific">Pristionchus mayeri</name>
    <dbReference type="NCBI Taxonomy" id="1317129"/>
    <lineage>
        <taxon>Eukaryota</taxon>
        <taxon>Metazoa</taxon>
        <taxon>Ecdysozoa</taxon>
        <taxon>Nematoda</taxon>
        <taxon>Chromadorea</taxon>
        <taxon>Rhabditida</taxon>
        <taxon>Rhabditina</taxon>
        <taxon>Diplogasteromorpha</taxon>
        <taxon>Diplogasteroidea</taxon>
        <taxon>Neodiplogasteridae</taxon>
        <taxon>Pristionchus</taxon>
    </lineage>
</organism>
<feature type="non-terminal residue" evidence="10">
    <location>
        <position position="1"/>
    </location>
</feature>
<dbReference type="Gene3D" id="1.10.10.10">
    <property type="entry name" value="Winged helix-like DNA-binding domain superfamily/Winged helix DNA-binding domain"/>
    <property type="match status" value="1"/>
</dbReference>
<dbReference type="PANTHER" id="PTHR10015">
    <property type="entry name" value="HEAT SHOCK TRANSCRIPTION FACTOR"/>
    <property type="match status" value="1"/>
</dbReference>
<evidence type="ECO:0000259" key="9">
    <source>
        <dbReference type="SMART" id="SM00415"/>
    </source>
</evidence>
<dbReference type="GO" id="GO:0003700">
    <property type="term" value="F:DNA-binding transcription factor activity"/>
    <property type="evidence" value="ECO:0007669"/>
    <property type="project" value="InterPro"/>
</dbReference>
<dbReference type="SMART" id="SM00415">
    <property type="entry name" value="HSF"/>
    <property type="match status" value="1"/>
</dbReference>
<sequence length="445" mass="50538">FKAIMAYAAPKQEQISRQDDQVAIVGEAVQVARDDEKIPLFLIKLWNIVEDPSYQKIVHWDDSGYSFHIVDPYSFCRNVLPHYFKHNNLNSLIRQLNMYGFRKMTPLDRSGLTRAESDQDHLEFSHPYFVRDHPELLINIKRKSSNRNESSSTGQVSQNNLGAVSEELRTLREKQRHMDSKMSQLVKENESMWEQISHMRAQHENQRKVVEKLVQFLVALVGPGQKARIPRKRGMLALDEAPLKRARTSSSQYSSSQVNVLSDVLDNLQKQLNDGNLRRTGGPIIADITEEFTRSRSNSPPPSTSYGRQSSPYADASSSSMMNGHLEHIEEPSTSSALLNDTWQNDRSLNRTVTPTSPILSINPSIDFQWGNDLQEYLNGVDQSIDSCRDILGRDNYQWDLDGADLVDMDRWIDNGGQLALEGVDPLMEDGEELVTPSQSPVPPM</sequence>
<keyword evidence="5" id="KW-0804">Transcription</keyword>
<dbReference type="Pfam" id="PF00447">
    <property type="entry name" value="HSF_DNA-bind"/>
    <property type="match status" value="1"/>
</dbReference>
<dbReference type="InterPro" id="IPR036390">
    <property type="entry name" value="WH_DNA-bd_sf"/>
</dbReference>
<protein>
    <recommendedName>
        <fullName evidence="9">HSF-type DNA-binding domain-containing protein</fullName>
    </recommendedName>
</protein>
<keyword evidence="4" id="KW-0238">DNA-binding</keyword>
<evidence type="ECO:0000256" key="8">
    <source>
        <dbReference type="SAM" id="MobiDB-lite"/>
    </source>
</evidence>
<dbReference type="PRINTS" id="PR00056">
    <property type="entry name" value="HSFDOMAIN"/>
</dbReference>
<keyword evidence="3" id="KW-0805">Transcription regulation</keyword>
<evidence type="ECO:0000256" key="2">
    <source>
        <dbReference type="ARBA" id="ARBA00006403"/>
    </source>
</evidence>
<comment type="subcellular location">
    <subcellularLocation>
        <location evidence="1">Nucleus</location>
    </subcellularLocation>
</comment>